<feature type="domain" description="TauD/TfdA-like" evidence="1">
    <location>
        <begin position="89"/>
        <end position="357"/>
    </location>
</feature>
<accession>A0A8J5UNY8</accession>
<protein>
    <submittedName>
        <fullName evidence="2">Taurine hydroxylase-like protein SAT17</fullName>
    </submittedName>
</protein>
<dbReference type="Pfam" id="PF02668">
    <property type="entry name" value="TauD"/>
    <property type="match status" value="1"/>
</dbReference>
<dbReference type="InterPro" id="IPR003819">
    <property type="entry name" value="TauD/TfdA-like"/>
</dbReference>
<name>A0A8J5UNY8_FUSOX</name>
<organism evidence="2 3">
    <name type="scientific">Fusarium oxysporum f. sp. raphani</name>
    <dbReference type="NCBI Taxonomy" id="96318"/>
    <lineage>
        <taxon>Eukaryota</taxon>
        <taxon>Fungi</taxon>
        <taxon>Dikarya</taxon>
        <taxon>Ascomycota</taxon>
        <taxon>Pezizomycotina</taxon>
        <taxon>Sordariomycetes</taxon>
        <taxon>Hypocreomycetidae</taxon>
        <taxon>Hypocreales</taxon>
        <taxon>Nectriaceae</taxon>
        <taxon>Fusarium</taxon>
        <taxon>Fusarium oxysporum species complex</taxon>
    </lineage>
</organism>
<dbReference type="PANTHER" id="PTHR10696:SF54">
    <property type="entry name" value="FAMILY OXIDOREDUCTASE, PUTATIVE (AFU_ORTHOLOGUE AFUA_4G13850)-RELATED"/>
    <property type="match status" value="1"/>
</dbReference>
<dbReference type="AlphaFoldDB" id="A0A8J5UNY8"/>
<gene>
    <name evidence="2" type="ORF">Forpi1262_v007117</name>
</gene>
<dbReference type="InterPro" id="IPR050411">
    <property type="entry name" value="AlphaKG_dependent_hydroxylases"/>
</dbReference>
<comment type="caution">
    <text evidence="2">The sequence shown here is derived from an EMBL/GenBank/DDBJ whole genome shotgun (WGS) entry which is preliminary data.</text>
</comment>
<dbReference type="PANTHER" id="PTHR10696">
    <property type="entry name" value="GAMMA-BUTYROBETAINE HYDROXYLASE-RELATED"/>
    <property type="match status" value="1"/>
</dbReference>
<dbReference type="FunFam" id="3.60.130.10:FF:000011">
    <property type="entry name" value="Taurine catabolism dioxygenase TauD"/>
    <property type="match status" value="1"/>
</dbReference>
<evidence type="ECO:0000313" key="3">
    <source>
        <dbReference type="Proteomes" id="UP000693942"/>
    </source>
</evidence>
<sequence length="406" mass="45906">MVIATAGPAMQPDIAYTPDYDTYAARAKRREQSGKLDKSLPHGFPQKLESDLVWDGKDLASKFDWAYRLTEHDLKEVDTAVRHFKGLNRPLGHLNPDTFPLPTLHATLRDISRELHSGHGFKVVQGLPVDDYTREENVVIYAGLSSHVAPIRGRQDNTWEGKSVDVALAHIIDISRNVGLNNVGSPAYTTEKQVFHTDTGDVITLFCLGEAEEGGQSYIASSWFVYNQLAEKRPDLIRTLAQPWEVDGFGRGGQKSTFRPLLYHHPATDSQPERMMIQYARRYFTGYSGLPRSSDIGPITEAQAEALDALHFLAEKHAVSLDFHKGDIQFANNLSLFHARGGFRDSLEKQRHLIQFWLRDPELAWETPKPLRPLWDKVYQDLDVDNTVFPLDPVMRDFDGVGQTKE</sequence>
<evidence type="ECO:0000313" key="2">
    <source>
        <dbReference type="EMBL" id="KAG7433192.1"/>
    </source>
</evidence>
<dbReference type="Proteomes" id="UP000693942">
    <property type="component" value="Unassembled WGS sequence"/>
</dbReference>
<dbReference type="EMBL" id="JAELUR010000004">
    <property type="protein sequence ID" value="KAG7433192.1"/>
    <property type="molecule type" value="Genomic_DNA"/>
</dbReference>
<proteinExistence type="predicted"/>
<reference evidence="2" key="1">
    <citation type="submission" date="2021-04" db="EMBL/GenBank/DDBJ databases">
        <title>First draft genome resource for Brassicaceae pathogens Fusarium oxysporum f. sp. raphani and Fusarium oxysporum f. sp. rapae.</title>
        <authorList>
            <person name="Asai S."/>
        </authorList>
    </citation>
    <scope>NUCLEOTIDE SEQUENCE</scope>
    <source>
        <strain evidence="2">Tf1262</strain>
    </source>
</reference>
<dbReference type="GO" id="GO:0016491">
    <property type="term" value="F:oxidoreductase activity"/>
    <property type="evidence" value="ECO:0007669"/>
    <property type="project" value="InterPro"/>
</dbReference>
<evidence type="ECO:0000259" key="1">
    <source>
        <dbReference type="Pfam" id="PF02668"/>
    </source>
</evidence>